<name>A0AA36MI51_9DINO</name>
<comment type="caution">
    <text evidence="1">The sequence shown here is derived from an EMBL/GenBank/DDBJ whole genome shotgun (WGS) entry which is preliminary data.</text>
</comment>
<reference evidence="1" key="1">
    <citation type="submission" date="2023-08" db="EMBL/GenBank/DDBJ databases">
        <authorList>
            <person name="Chen Y."/>
            <person name="Shah S."/>
            <person name="Dougan E. K."/>
            <person name="Thang M."/>
            <person name="Chan C."/>
        </authorList>
    </citation>
    <scope>NUCLEOTIDE SEQUENCE</scope>
</reference>
<sequence>MPTALTPKLCSEALATIRPAAQAFAASGGALQRSFAAVCPGSCWAVAYFGCAVTGNTSSRRLPCLWDVPCFLFQSCLPACKAKTVELPDSSSKSPEDLTLFDPTPCLWHLGASARYFCNTSQLDVIFLGNQHVTSVLARCRSPSHPAYSAMMWAKSSEQACASSRTGLAGGMCPHLA</sequence>
<accession>A0AA36MI51</accession>
<dbReference type="AlphaFoldDB" id="A0AA36MI51"/>
<keyword evidence="2" id="KW-1185">Reference proteome</keyword>
<gene>
    <name evidence="1" type="ORF">EVOR1521_LOCUS2544</name>
</gene>
<dbReference type="EMBL" id="CAUJNA010000136">
    <property type="protein sequence ID" value="CAJ1372466.1"/>
    <property type="molecule type" value="Genomic_DNA"/>
</dbReference>
<dbReference type="Proteomes" id="UP001178507">
    <property type="component" value="Unassembled WGS sequence"/>
</dbReference>
<protein>
    <submittedName>
        <fullName evidence="1">Uncharacterized protein</fullName>
    </submittedName>
</protein>
<proteinExistence type="predicted"/>
<evidence type="ECO:0000313" key="2">
    <source>
        <dbReference type="Proteomes" id="UP001178507"/>
    </source>
</evidence>
<evidence type="ECO:0000313" key="1">
    <source>
        <dbReference type="EMBL" id="CAJ1372466.1"/>
    </source>
</evidence>
<organism evidence="1 2">
    <name type="scientific">Effrenium voratum</name>
    <dbReference type="NCBI Taxonomy" id="2562239"/>
    <lineage>
        <taxon>Eukaryota</taxon>
        <taxon>Sar</taxon>
        <taxon>Alveolata</taxon>
        <taxon>Dinophyceae</taxon>
        <taxon>Suessiales</taxon>
        <taxon>Symbiodiniaceae</taxon>
        <taxon>Effrenium</taxon>
    </lineage>
</organism>